<dbReference type="Gene3D" id="3.30.70.1430">
    <property type="entry name" value="Multidrug efflux transporter AcrB pore domain"/>
    <property type="match status" value="2"/>
</dbReference>
<dbReference type="Gene3D" id="3.30.70.1320">
    <property type="entry name" value="Multidrug efflux transporter AcrB pore domain like"/>
    <property type="match status" value="1"/>
</dbReference>
<dbReference type="RefSeq" id="WP_422919152.1">
    <property type="nucleotide sequence ID" value="NZ_JAMZEJ010000003.1"/>
</dbReference>
<evidence type="ECO:0000313" key="2">
    <source>
        <dbReference type="EMBL" id="MCQ8240431.1"/>
    </source>
</evidence>
<dbReference type="Gene3D" id="3.30.2090.10">
    <property type="entry name" value="Multidrug efflux transporter AcrB TolC docking domain, DN and DC subdomains"/>
    <property type="match status" value="2"/>
</dbReference>
<name>A0ABT1VVQ8_9PROT</name>
<keyword evidence="1" id="KW-1133">Transmembrane helix</keyword>
<dbReference type="Gene3D" id="1.20.1640.10">
    <property type="entry name" value="Multidrug efflux transporter AcrB transmembrane domain"/>
    <property type="match status" value="2"/>
</dbReference>
<reference evidence="2 3" key="1">
    <citation type="submission" date="2022-06" db="EMBL/GenBank/DDBJ databases">
        <title>Rhizosaccharibacter gen. nov. sp. nov. KSS12, endophytic bacteria isolated from sugarcane.</title>
        <authorList>
            <person name="Pitiwittayakul N."/>
        </authorList>
    </citation>
    <scope>NUCLEOTIDE SEQUENCE [LARGE SCALE GENOMIC DNA]</scope>
    <source>
        <strain evidence="2 3">KSS12</strain>
    </source>
</reference>
<feature type="transmembrane region" description="Helical" evidence="1">
    <location>
        <begin position="854"/>
        <end position="874"/>
    </location>
</feature>
<dbReference type="PANTHER" id="PTHR32063:SF14">
    <property type="entry name" value="BLL4319 PROTEIN"/>
    <property type="match status" value="1"/>
</dbReference>
<sequence length="1029" mass="110111">MRAATASFTDLFVNRIVLSCVVSILVLVIGLRAGSSLPVSQFPQTVSGRIRIDTNYYGADPATIAGFVTTPLEAQISHAQGIDYMTSSSSLGQSDIVVQLKLNYDPARALAEIQSYVTAATANFPQGVQASSIHLSASGNSVLDLGVDSEELEPGQVADYVRRVIAPRLQSVAGVQEVEVHGAPRVVMRVWLDPDKMAAVGMTAAQVQDALANNNFVSGVGQTMGALTFTTLDITSGLHTPDQFRQLVLRQRDDRIVRLGDVGEVDFGQSPDSFEVITNGQHSVFVQVDPTPTANTLQLTRALGERIKEIRTQIPPAIHIEVLDDAGNFIRTSIHEVVVTLFEALLIVSLVVFLFLGSPRSVLVPVITIPLSLIGTFGMMAAMGFSVNLLTLLALVLATGLVVDDAIIVVEAVNRRLSEGHSPLQAAILSARSLFQPILAMTVVLIAVYVPLGVQGGLTGALFTEFAFTLAGSVAMSALLALTLSPMMCSRLLKARPKEGERLSLSARLELISEHALDGVQRGYARMLRLSLRMQPVVLVFGLAVLGSIWFLYGHAKAELSPAEDQGDVQVSGQGAPNATADALEAYDQQVLGIYRAIPEMRQYWHIVDAPSVQGGFELSDWSQRKRDVFTIANEAQEKLSKIPGLELAVYEPPYLPGAQGLPVGFVLQSSGDFKELGRISDQFLQRVRASGLFSYAESDLRIDQPQSTIVVDRAKLSEIGLTMNDLGTSLNALLGGGYVGFFSNGERSYKVEPLVARRFRLTAEQILDYPIANVKGTAIPLRAVAHIENSVVPESISHFQQLDGATISALPAPGVTQAQAYHYMQRLADEMLPQGYGTDTVGPLRQFVQETGGFAATFALAAIVTYLALAALFESFVDPLVILVSVPMSIAGALLFVWLGVGGASINLFTEVGLVTLMGLISKHGILIVEVANEQRALGLDRREAILNACVMRLRPILMTTAAMVLGVLPLLLASGAGAASRFVMGLVIASGLSIGTLFTLFVLPAVYVLLASRRRVAVAVAEPVPVA</sequence>
<feature type="transmembrane region" description="Helical" evidence="1">
    <location>
        <begin position="984"/>
        <end position="1012"/>
    </location>
</feature>
<comment type="caution">
    <text evidence="2">The sequence shown here is derived from an EMBL/GenBank/DDBJ whole genome shotgun (WGS) entry which is preliminary data.</text>
</comment>
<evidence type="ECO:0000313" key="3">
    <source>
        <dbReference type="Proteomes" id="UP001524547"/>
    </source>
</evidence>
<dbReference type="Pfam" id="PF00873">
    <property type="entry name" value="ACR_tran"/>
    <property type="match status" value="1"/>
</dbReference>
<feature type="transmembrane region" description="Helical" evidence="1">
    <location>
        <begin position="881"/>
        <end position="902"/>
    </location>
</feature>
<dbReference type="InterPro" id="IPR027463">
    <property type="entry name" value="AcrB_DN_DC_subdom"/>
</dbReference>
<keyword evidence="1" id="KW-0812">Transmembrane</keyword>
<dbReference type="Gene3D" id="3.30.70.1440">
    <property type="entry name" value="Multidrug efflux transporter AcrB pore domain"/>
    <property type="match status" value="1"/>
</dbReference>
<feature type="transmembrane region" description="Helical" evidence="1">
    <location>
        <begin position="466"/>
        <end position="489"/>
    </location>
</feature>
<proteinExistence type="predicted"/>
<keyword evidence="3" id="KW-1185">Reference proteome</keyword>
<organism evidence="2 3">
    <name type="scientific">Rhizosaccharibacter radicis</name>
    <dbReference type="NCBI Taxonomy" id="2782605"/>
    <lineage>
        <taxon>Bacteria</taxon>
        <taxon>Pseudomonadati</taxon>
        <taxon>Pseudomonadota</taxon>
        <taxon>Alphaproteobacteria</taxon>
        <taxon>Acetobacterales</taxon>
        <taxon>Acetobacteraceae</taxon>
        <taxon>Rhizosaccharibacter</taxon>
    </lineage>
</organism>
<evidence type="ECO:0000256" key="1">
    <source>
        <dbReference type="SAM" id="Phobius"/>
    </source>
</evidence>
<dbReference type="SUPFAM" id="SSF82866">
    <property type="entry name" value="Multidrug efflux transporter AcrB transmembrane domain"/>
    <property type="match status" value="2"/>
</dbReference>
<dbReference type="EMBL" id="JAMZEJ010000003">
    <property type="protein sequence ID" value="MCQ8240431.1"/>
    <property type="molecule type" value="Genomic_DNA"/>
</dbReference>
<dbReference type="InterPro" id="IPR001036">
    <property type="entry name" value="Acrflvin-R"/>
</dbReference>
<feature type="transmembrane region" description="Helical" evidence="1">
    <location>
        <begin position="363"/>
        <end position="383"/>
    </location>
</feature>
<feature type="transmembrane region" description="Helical" evidence="1">
    <location>
        <begin position="434"/>
        <end position="454"/>
    </location>
</feature>
<protein>
    <submittedName>
        <fullName evidence="2">Efflux RND transporter permease subunit</fullName>
    </submittedName>
</protein>
<feature type="transmembrane region" description="Helical" evidence="1">
    <location>
        <begin position="914"/>
        <end position="934"/>
    </location>
</feature>
<accession>A0ABT1VVQ8</accession>
<dbReference type="SUPFAM" id="SSF82693">
    <property type="entry name" value="Multidrug efflux transporter AcrB pore domain, PN1, PN2, PC1 and PC2 subdomains"/>
    <property type="match status" value="3"/>
</dbReference>
<feature type="transmembrane region" description="Helical" evidence="1">
    <location>
        <begin position="389"/>
        <end position="413"/>
    </location>
</feature>
<gene>
    <name evidence="2" type="ORF">NFI88_06180</name>
</gene>
<feature type="transmembrane region" description="Helical" evidence="1">
    <location>
        <begin position="536"/>
        <end position="553"/>
    </location>
</feature>
<dbReference type="SUPFAM" id="SSF82714">
    <property type="entry name" value="Multidrug efflux transporter AcrB TolC docking domain, DN and DC subdomains"/>
    <property type="match status" value="2"/>
</dbReference>
<dbReference type="PANTHER" id="PTHR32063">
    <property type="match status" value="1"/>
</dbReference>
<dbReference type="PRINTS" id="PR00702">
    <property type="entry name" value="ACRIFLAVINRP"/>
</dbReference>
<feature type="transmembrane region" description="Helical" evidence="1">
    <location>
        <begin position="955"/>
        <end position="978"/>
    </location>
</feature>
<dbReference type="Proteomes" id="UP001524547">
    <property type="component" value="Unassembled WGS sequence"/>
</dbReference>
<keyword evidence="1" id="KW-0472">Membrane</keyword>
<feature type="transmembrane region" description="Helical" evidence="1">
    <location>
        <begin position="12"/>
        <end position="31"/>
    </location>
</feature>
<feature type="transmembrane region" description="Helical" evidence="1">
    <location>
        <begin position="337"/>
        <end position="356"/>
    </location>
</feature>